<dbReference type="GO" id="GO:0030170">
    <property type="term" value="F:pyridoxal phosphate binding"/>
    <property type="evidence" value="ECO:0007669"/>
    <property type="project" value="TreeGrafter"/>
</dbReference>
<feature type="domain" description="Alanine racemase N-terminal" evidence="4">
    <location>
        <begin position="6"/>
        <end position="225"/>
    </location>
</feature>
<dbReference type="Pfam" id="PF01168">
    <property type="entry name" value="Ala_racemase_N"/>
    <property type="match status" value="1"/>
</dbReference>
<dbReference type="EC" id="5.1.1.1" evidence="5"/>
<evidence type="ECO:0000313" key="6">
    <source>
        <dbReference type="Proteomes" id="UP000739538"/>
    </source>
</evidence>
<evidence type="ECO:0000256" key="3">
    <source>
        <dbReference type="ARBA" id="ARBA00023235"/>
    </source>
</evidence>
<dbReference type="EMBL" id="JAGQHS010000025">
    <property type="protein sequence ID" value="MCA9755535.1"/>
    <property type="molecule type" value="Genomic_DNA"/>
</dbReference>
<keyword evidence="2" id="KW-0663">Pyridoxal phosphate</keyword>
<dbReference type="Gene3D" id="3.20.20.10">
    <property type="entry name" value="Alanine racemase"/>
    <property type="match status" value="1"/>
</dbReference>
<dbReference type="InterPro" id="IPR001608">
    <property type="entry name" value="Ala_racemase_N"/>
</dbReference>
<dbReference type="GO" id="GO:0005829">
    <property type="term" value="C:cytosol"/>
    <property type="evidence" value="ECO:0007669"/>
    <property type="project" value="TreeGrafter"/>
</dbReference>
<proteinExistence type="predicted"/>
<dbReference type="Proteomes" id="UP000739538">
    <property type="component" value="Unassembled WGS sequence"/>
</dbReference>
<dbReference type="PANTHER" id="PTHR30511:SF3">
    <property type="entry name" value="LYSINE RACEMASE"/>
    <property type="match status" value="1"/>
</dbReference>
<evidence type="ECO:0000259" key="4">
    <source>
        <dbReference type="Pfam" id="PF01168"/>
    </source>
</evidence>
<protein>
    <submittedName>
        <fullName evidence="5">Alanine racemase</fullName>
        <ecNumber evidence="5">5.1.1.1</ecNumber>
    </submittedName>
</protein>
<evidence type="ECO:0000313" key="5">
    <source>
        <dbReference type="EMBL" id="MCA9755535.1"/>
    </source>
</evidence>
<organism evidence="5 6">
    <name type="scientific">Eiseniibacteriota bacterium</name>
    <dbReference type="NCBI Taxonomy" id="2212470"/>
    <lineage>
        <taxon>Bacteria</taxon>
        <taxon>Candidatus Eiseniibacteriota</taxon>
    </lineage>
</organism>
<accession>A0A956NDN5</accession>
<reference evidence="5" key="1">
    <citation type="submission" date="2020-04" db="EMBL/GenBank/DDBJ databases">
        <authorList>
            <person name="Zhang T."/>
        </authorList>
    </citation>
    <scope>NUCLEOTIDE SEQUENCE</scope>
    <source>
        <strain evidence="5">HKST-UBA02</strain>
    </source>
</reference>
<dbReference type="SUPFAM" id="SSF51419">
    <property type="entry name" value="PLP-binding barrel"/>
    <property type="match status" value="1"/>
</dbReference>
<keyword evidence="3 5" id="KW-0413">Isomerase</keyword>
<gene>
    <name evidence="5" type="ORF">KDA27_07015</name>
</gene>
<dbReference type="GO" id="GO:0008784">
    <property type="term" value="F:alanine racemase activity"/>
    <property type="evidence" value="ECO:0007669"/>
    <property type="project" value="UniProtKB-EC"/>
</dbReference>
<comment type="cofactor">
    <cofactor evidence="1">
        <name>pyridoxal 5'-phosphate</name>
        <dbReference type="ChEBI" id="CHEBI:597326"/>
    </cofactor>
</comment>
<reference evidence="5" key="2">
    <citation type="journal article" date="2021" name="Microbiome">
        <title>Successional dynamics and alternative stable states in a saline activated sludge microbial community over 9 years.</title>
        <authorList>
            <person name="Wang Y."/>
            <person name="Ye J."/>
            <person name="Ju F."/>
            <person name="Liu L."/>
            <person name="Boyd J.A."/>
            <person name="Deng Y."/>
            <person name="Parks D.H."/>
            <person name="Jiang X."/>
            <person name="Yin X."/>
            <person name="Woodcroft B.J."/>
            <person name="Tyson G.W."/>
            <person name="Hugenholtz P."/>
            <person name="Polz M.F."/>
            <person name="Zhang T."/>
        </authorList>
    </citation>
    <scope>NUCLEOTIDE SEQUENCE</scope>
    <source>
        <strain evidence="5">HKST-UBA02</strain>
    </source>
</reference>
<sequence>MNRVTIDIPALQDNVRTIDLWMQRHGATWTFVSKALCGHEDTLRAMSSFGIESVADSRLENLEVVTRAAPDWDRWYLRPPQISNIAEVVALSEVSLNTEREIIRALEEEASRQQKHHKVVVMVELGDLREGILPGGLVEFYEEILRLEHVEVIGIGANLGCISGTVPNVDQFTQLSLYRELLELKFGKKLPVISAGSSAVLPLMLKRELPRAINHFRIGEALFLGTDLINGGILPGLRDDVVELEAEIVEIKEKQLVALGETSGETPFEALSTEEIAPGQRGYRAVLAVGQLDTEVSGLTPIEPGVHLAGASSDLCVVNLTDGPAGRKVGDGIRFRVSYGAFVRLMANPYIEKQVRRTEGADIVLVPEADQDSGADSSIGAAL</sequence>
<dbReference type="InterPro" id="IPR000821">
    <property type="entry name" value="Ala_racemase"/>
</dbReference>
<evidence type="ECO:0000256" key="1">
    <source>
        <dbReference type="ARBA" id="ARBA00001933"/>
    </source>
</evidence>
<comment type="caution">
    <text evidence="5">The sequence shown here is derived from an EMBL/GenBank/DDBJ whole genome shotgun (WGS) entry which is preliminary data.</text>
</comment>
<evidence type="ECO:0000256" key="2">
    <source>
        <dbReference type="ARBA" id="ARBA00022898"/>
    </source>
</evidence>
<dbReference type="AlphaFoldDB" id="A0A956NDN5"/>
<name>A0A956NDN5_UNCEI</name>
<dbReference type="InterPro" id="IPR029066">
    <property type="entry name" value="PLP-binding_barrel"/>
</dbReference>
<dbReference type="PANTHER" id="PTHR30511">
    <property type="entry name" value="ALANINE RACEMASE"/>
    <property type="match status" value="1"/>
</dbReference>